<keyword evidence="2" id="KW-1185">Reference proteome</keyword>
<evidence type="ECO:0000313" key="2">
    <source>
        <dbReference type="Proteomes" id="UP000548304"/>
    </source>
</evidence>
<dbReference type="AlphaFoldDB" id="A0A852YQU6"/>
<dbReference type="EMBL" id="JACBYW010000001">
    <property type="protein sequence ID" value="NYH77614.1"/>
    <property type="molecule type" value="Genomic_DNA"/>
</dbReference>
<dbReference type="Proteomes" id="UP000548304">
    <property type="component" value="Unassembled WGS sequence"/>
</dbReference>
<gene>
    <name evidence="1" type="ORF">FHR84_000928</name>
</gene>
<comment type="caution">
    <text evidence="1">The sequence shown here is derived from an EMBL/GenBank/DDBJ whole genome shotgun (WGS) entry which is preliminary data.</text>
</comment>
<protein>
    <recommendedName>
        <fullName evidence="3">SdpI/YhfL protein family protein</fullName>
    </recommendedName>
</protein>
<name>A0A852YQU6_9ACTN</name>
<sequence>MRMVGLGAMIGLAAGMLMVAGVFDDVRRGTTRGKLGRNQRVGLRTKRTMASERAWQAGHRAAAPWLWWALRGAVTCWLR</sequence>
<evidence type="ECO:0000313" key="1">
    <source>
        <dbReference type="EMBL" id="NYH77614.1"/>
    </source>
</evidence>
<organism evidence="1 2">
    <name type="scientific">Actinopolyspora biskrensis</name>
    <dbReference type="NCBI Taxonomy" id="1470178"/>
    <lineage>
        <taxon>Bacteria</taxon>
        <taxon>Bacillati</taxon>
        <taxon>Actinomycetota</taxon>
        <taxon>Actinomycetes</taxon>
        <taxon>Actinopolysporales</taxon>
        <taxon>Actinopolysporaceae</taxon>
        <taxon>Actinopolyspora</taxon>
    </lineage>
</organism>
<proteinExistence type="predicted"/>
<reference evidence="1 2" key="1">
    <citation type="submission" date="2020-07" db="EMBL/GenBank/DDBJ databases">
        <title>Genomic Encyclopedia of Type Strains, Phase III (KMG-III): the genomes of soil and plant-associated and newly described type strains.</title>
        <authorList>
            <person name="Whitman W."/>
        </authorList>
    </citation>
    <scope>NUCLEOTIDE SEQUENCE [LARGE SCALE GENOMIC DNA]</scope>
    <source>
        <strain evidence="1 2">CECT 8576</strain>
    </source>
</reference>
<accession>A0A852YQU6</accession>
<dbReference type="InterPro" id="IPR025962">
    <property type="entry name" value="SdpI/YhfL"/>
</dbReference>
<dbReference type="Pfam" id="PF13630">
    <property type="entry name" value="SdpI"/>
    <property type="match status" value="1"/>
</dbReference>
<evidence type="ECO:0008006" key="3">
    <source>
        <dbReference type="Google" id="ProtNLM"/>
    </source>
</evidence>